<dbReference type="PANTHER" id="PTHR10815:SF5">
    <property type="entry name" value="METHYLATED-DNA--PROTEIN-CYSTEINE METHYLTRANSFERASE"/>
    <property type="match status" value="1"/>
</dbReference>
<sequence length="188" mass="19679">MQTQAGGCHFSSPALSSPALFSPALCAAAREVITPIGRFWLAASANGLMQLACELAPSTLKELTLTASEQDIQAANAHLDDACGQLEAYLAGRRQTFSLALAPKGTEFQRAVWQQLVAIPFGDTQSYSQIATAIGRPKAVRAVGAANGANPIAIIVPCHRVIGKNGTLTGYAWGLEMKSALLALESAR</sequence>
<comment type="catalytic activity">
    <reaction evidence="7 8">
        <text>a 6-O-methyl-2'-deoxyguanosine in DNA + L-cysteinyl-[protein] = S-methyl-L-cysteinyl-[protein] + a 2'-deoxyguanosine in DNA</text>
        <dbReference type="Rhea" id="RHEA:24000"/>
        <dbReference type="Rhea" id="RHEA-COMP:10131"/>
        <dbReference type="Rhea" id="RHEA-COMP:10132"/>
        <dbReference type="Rhea" id="RHEA-COMP:11367"/>
        <dbReference type="Rhea" id="RHEA-COMP:11368"/>
        <dbReference type="ChEBI" id="CHEBI:29950"/>
        <dbReference type="ChEBI" id="CHEBI:82612"/>
        <dbReference type="ChEBI" id="CHEBI:85445"/>
        <dbReference type="ChEBI" id="CHEBI:85448"/>
        <dbReference type="EC" id="2.1.1.63"/>
    </reaction>
</comment>
<dbReference type="SUPFAM" id="SSF53155">
    <property type="entry name" value="Methylated DNA-protein cysteine methyltransferase domain"/>
    <property type="match status" value="1"/>
</dbReference>
<keyword evidence="2 8" id="KW-0963">Cytoplasm</keyword>
<dbReference type="GO" id="GO:0003908">
    <property type="term" value="F:methylated-DNA-[protein]-cysteine S-methyltransferase activity"/>
    <property type="evidence" value="ECO:0007669"/>
    <property type="project" value="UniProtKB-EC"/>
</dbReference>
<dbReference type="Gene3D" id="3.30.160.70">
    <property type="entry name" value="Methylated DNA-protein cysteine methyltransferase domain"/>
    <property type="match status" value="1"/>
</dbReference>
<feature type="domain" description="Methylguanine DNA methyltransferase ribonuclease-like" evidence="10">
    <location>
        <begin position="34"/>
        <end position="102"/>
    </location>
</feature>
<dbReference type="Gene3D" id="1.10.10.10">
    <property type="entry name" value="Winged helix-like DNA-binding domain superfamily/Winged helix DNA-binding domain"/>
    <property type="match status" value="1"/>
</dbReference>
<comment type="miscellaneous">
    <text evidence="8">This enzyme catalyzes only one turnover and therefore is not strictly catalytic. According to one definition, an enzyme is a biocatalyst that acts repeatedly and over many reaction cycles.</text>
</comment>
<evidence type="ECO:0000256" key="6">
    <source>
        <dbReference type="ARBA" id="ARBA00023204"/>
    </source>
</evidence>
<dbReference type="InterPro" id="IPR008332">
    <property type="entry name" value="MethylG_MeTrfase_N"/>
</dbReference>
<evidence type="ECO:0000256" key="3">
    <source>
        <dbReference type="ARBA" id="ARBA00022603"/>
    </source>
</evidence>
<dbReference type="RefSeq" id="WP_214508487.1">
    <property type="nucleotide sequence ID" value="NZ_JAHEPS010000010.1"/>
</dbReference>
<evidence type="ECO:0000259" key="9">
    <source>
        <dbReference type="Pfam" id="PF01035"/>
    </source>
</evidence>
<comment type="catalytic activity">
    <reaction evidence="1 8">
        <text>a 4-O-methyl-thymidine in DNA + L-cysteinyl-[protein] = a thymidine in DNA + S-methyl-L-cysteinyl-[protein]</text>
        <dbReference type="Rhea" id="RHEA:53428"/>
        <dbReference type="Rhea" id="RHEA-COMP:10131"/>
        <dbReference type="Rhea" id="RHEA-COMP:10132"/>
        <dbReference type="Rhea" id="RHEA-COMP:13555"/>
        <dbReference type="Rhea" id="RHEA-COMP:13556"/>
        <dbReference type="ChEBI" id="CHEBI:29950"/>
        <dbReference type="ChEBI" id="CHEBI:82612"/>
        <dbReference type="ChEBI" id="CHEBI:137386"/>
        <dbReference type="ChEBI" id="CHEBI:137387"/>
        <dbReference type="EC" id="2.1.1.63"/>
    </reaction>
</comment>
<keyword evidence="3 8" id="KW-0489">Methyltransferase</keyword>
<evidence type="ECO:0000259" key="10">
    <source>
        <dbReference type="Pfam" id="PF02870"/>
    </source>
</evidence>
<evidence type="ECO:0000313" key="11">
    <source>
        <dbReference type="EMBL" id="MBT1446285.1"/>
    </source>
</evidence>
<dbReference type="SUPFAM" id="SSF46767">
    <property type="entry name" value="Methylated DNA-protein cysteine methyltransferase, C-terminal domain"/>
    <property type="match status" value="1"/>
</dbReference>
<accession>A0ABS5V8M0</accession>
<dbReference type="InterPro" id="IPR014048">
    <property type="entry name" value="MethylDNA_cys_MeTrfase_DNA-bd"/>
</dbReference>
<name>A0ABS5V8M0_9GAMM</name>
<evidence type="ECO:0000256" key="8">
    <source>
        <dbReference type="HAMAP-Rule" id="MF_00772"/>
    </source>
</evidence>
<comment type="subcellular location">
    <subcellularLocation>
        <location evidence="8">Cytoplasm</location>
    </subcellularLocation>
</comment>
<dbReference type="Pfam" id="PF01035">
    <property type="entry name" value="DNA_binding_1"/>
    <property type="match status" value="1"/>
</dbReference>
<dbReference type="InterPro" id="IPR036217">
    <property type="entry name" value="MethylDNA_cys_MeTrfase_DNAb"/>
</dbReference>
<dbReference type="GO" id="GO:0032259">
    <property type="term" value="P:methylation"/>
    <property type="evidence" value="ECO:0007669"/>
    <property type="project" value="UniProtKB-KW"/>
</dbReference>
<dbReference type="EMBL" id="JAHEPS010000010">
    <property type="protein sequence ID" value="MBT1446285.1"/>
    <property type="molecule type" value="Genomic_DNA"/>
</dbReference>
<comment type="caution">
    <text evidence="11">The sequence shown here is derived from an EMBL/GenBank/DDBJ whole genome shotgun (WGS) entry which is preliminary data.</text>
</comment>
<dbReference type="PROSITE" id="PS00374">
    <property type="entry name" value="MGMT"/>
    <property type="match status" value="1"/>
</dbReference>
<dbReference type="Proteomes" id="UP001195903">
    <property type="component" value="Unassembled WGS sequence"/>
</dbReference>
<keyword evidence="6 8" id="KW-0234">DNA repair</keyword>
<proteinExistence type="inferred from homology"/>
<dbReference type="HAMAP" id="MF_00772">
    <property type="entry name" value="OGT"/>
    <property type="match status" value="1"/>
</dbReference>
<dbReference type="InterPro" id="IPR036388">
    <property type="entry name" value="WH-like_DNA-bd_sf"/>
</dbReference>
<dbReference type="PANTHER" id="PTHR10815">
    <property type="entry name" value="METHYLATED-DNA--PROTEIN-CYSTEINE METHYLTRANSFERASE"/>
    <property type="match status" value="1"/>
</dbReference>
<feature type="domain" description="Methylated-DNA-[protein]-cysteine S-methyltransferase DNA binding" evidence="9">
    <location>
        <begin position="107"/>
        <end position="186"/>
    </location>
</feature>
<keyword evidence="5 8" id="KW-0227">DNA damage</keyword>
<evidence type="ECO:0000313" key="12">
    <source>
        <dbReference type="Proteomes" id="UP001195903"/>
    </source>
</evidence>
<reference evidence="11 12" key="1">
    <citation type="submission" date="2021-05" db="EMBL/GenBank/DDBJ databases">
        <title>Shewanella sp. JM162201.</title>
        <authorList>
            <person name="Xu S."/>
            <person name="Li A."/>
        </authorList>
    </citation>
    <scope>NUCLEOTIDE SEQUENCE [LARGE SCALE GENOMIC DNA]</scope>
    <source>
        <strain evidence="11 12">JM162201</strain>
    </source>
</reference>
<comment type="function">
    <text evidence="8">Involved in the cellular defense against the biological effects of O6-methylguanine (O6-MeG) and O4-methylthymine (O4-MeT) in DNA. Repairs the methylated nucleobase in DNA by stoichiometrically transferring the methyl group to a cysteine residue in the enzyme. This is a suicide reaction: the enzyme is irreversibly inactivated.</text>
</comment>
<organism evidence="11 12">
    <name type="scientific">Shewanella jiangmenensis</name>
    <dbReference type="NCBI Taxonomy" id="2837387"/>
    <lineage>
        <taxon>Bacteria</taxon>
        <taxon>Pseudomonadati</taxon>
        <taxon>Pseudomonadota</taxon>
        <taxon>Gammaproteobacteria</taxon>
        <taxon>Alteromonadales</taxon>
        <taxon>Shewanellaceae</taxon>
        <taxon>Shewanella</taxon>
    </lineage>
</organism>
<dbReference type="NCBIfam" id="TIGR00589">
    <property type="entry name" value="ogt"/>
    <property type="match status" value="1"/>
</dbReference>
<evidence type="ECO:0000256" key="4">
    <source>
        <dbReference type="ARBA" id="ARBA00022679"/>
    </source>
</evidence>
<dbReference type="Pfam" id="PF02870">
    <property type="entry name" value="Methyltransf_1N"/>
    <property type="match status" value="1"/>
</dbReference>
<gene>
    <name evidence="11" type="ORF">KJI95_17465</name>
</gene>
<dbReference type="InterPro" id="IPR001497">
    <property type="entry name" value="MethylDNA_cys_MeTrfase_AS"/>
</dbReference>
<evidence type="ECO:0000256" key="5">
    <source>
        <dbReference type="ARBA" id="ARBA00022763"/>
    </source>
</evidence>
<keyword evidence="12" id="KW-1185">Reference proteome</keyword>
<evidence type="ECO:0000256" key="2">
    <source>
        <dbReference type="ARBA" id="ARBA00022490"/>
    </source>
</evidence>
<dbReference type="InterPro" id="IPR023546">
    <property type="entry name" value="MGMT"/>
</dbReference>
<dbReference type="CDD" id="cd06445">
    <property type="entry name" value="ATase"/>
    <property type="match status" value="1"/>
</dbReference>
<dbReference type="EC" id="2.1.1.63" evidence="8"/>
<comment type="similarity">
    <text evidence="8">Belongs to the MGMT family.</text>
</comment>
<evidence type="ECO:0000256" key="1">
    <source>
        <dbReference type="ARBA" id="ARBA00001286"/>
    </source>
</evidence>
<evidence type="ECO:0000256" key="7">
    <source>
        <dbReference type="ARBA" id="ARBA00049348"/>
    </source>
</evidence>
<feature type="active site" description="Nucleophile; methyl group acceptor" evidence="8">
    <location>
        <position position="158"/>
    </location>
</feature>
<keyword evidence="4 8" id="KW-0808">Transferase</keyword>
<protein>
    <recommendedName>
        <fullName evidence="8">Methylated-DNA--protein-cysteine methyltransferase</fullName>
        <ecNumber evidence="8">2.1.1.63</ecNumber>
    </recommendedName>
    <alternativeName>
        <fullName evidence="8">6-O-methylguanine-DNA methyltransferase</fullName>
        <shortName evidence="8">MGMT</shortName>
    </alternativeName>
    <alternativeName>
        <fullName evidence="8">O-6-methylguanine-DNA-alkyltransferase</fullName>
    </alternativeName>
</protein>
<dbReference type="InterPro" id="IPR036631">
    <property type="entry name" value="MGMT_N_sf"/>
</dbReference>